<dbReference type="InParanoid" id="A0A395JW11"/>
<organism evidence="2 3">
    <name type="scientific">Arenicella xantha</name>
    <dbReference type="NCBI Taxonomy" id="644221"/>
    <lineage>
        <taxon>Bacteria</taxon>
        <taxon>Pseudomonadati</taxon>
        <taxon>Pseudomonadota</taxon>
        <taxon>Gammaproteobacteria</taxon>
        <taxon>Arenicellales</taxon>
        <taxon>Arenicellaceae</taxon>
        <taxon>Arenicella</taxon>
    </lineage>
</organism>
<evidence type="ECO:0000313" key="2">
    <source>
        <dbReference type="EMBL" id="RBP53748.1"/>
    </source>
</evidence>
<dbReference type="Pfam" id="PF04325">
    <property type="entry name" value="DUF465"/>
    <property type="match status" value="1"/>
</dbReference>
<evidence type="ECO:0008006" key="4">
    <source>
        <dbReference type="Google" id="ProtNLM"/>
    </source>
</evidence>
<dbReference type="AlphaFoldDB" id="A0A395JW11"/>
<gene>
    <name evidence="2" type="ORF">DFR28_1011137</name>
</gene>
<protein>
    <recommendedName>
        <fullName evidence="4">DUF465 domain-containing protein</fullName>
    </recommendedName>
</protein>
<keyword evidence="1" id="KW-0175">Coiled coil</keyword>
<dbReference type="Proteomes" id="UP000253083">
    <property type="component" value="Unassembled WGS sequence"/>
</dbReference>
<dbReference type="Gene3D" id="6.10.280.50">
    <property type="match status" value="1"/>
</dbReference>
<accession>A0A395JW11</accession>
<comment type="caution">
    <text evidence="2">The sequence shown here is derived from an EMBL/GenBank/DDBJ whole genome shotgun (WGS) entry which is preliminary data.</text>
</comment>
<evidence type="ECO:0000256" key="1">
    <source>
        <dbReference type="SAM" id="Coils"/>
    </source>
</evidence>
<reference evidence="2 3" key="1">
    <citation type="submission" date="2018-06" db="EMBL/GenBank/DDBJ databases">
        <title>Genomic Encyclopedia of Type Strains, Phase IV (KMG-IV): sequencing the most valuable type-strain genomes for metagenomic binning, comparative biology and taxonomic classification.</title>
        <authorList>
            <person name="Goeker M."/>
        </authorList>
    </citation>
    <scope>NUCLEOTIDE SEQUENCE [LARGE SCALE GENOMIC DNA]</scope>
    <source>
        <strain evidence="2 3">DSM 24032</strain>
    </source>
</reference>
<feature type="coiled-coil region" evidence="1">
    <location>
        <begin position="5"/>
        <end position="39"/>
    </location>
</feature>
<sequence length="74" mass="8578">MPPTMQLVKAEKHVLMTALAELKQEHRELDIAIEEMMQQAISNQFEVGRMKKKKLRLKDSIAKIESRLIPNLHA</sequence>
<name>A0A395JW11_9GAMM</name>
<keyword evidence="3" id="KW-1185">Reference proteome</keyword>
<dbReference type="InterPro" id="IPR038444">
    <property type="entry name" value="DUF465_sf"/>
</dbReference>
<evidence type="ECO:0000313" key="3">
    <source>
        <dbReference type="Proteomes" id="UP000253083"/>
    </source>
</evidence>
<proteinExistence type="predicted"/>
<dbReference type="InterPro" id="IPR007420">
    <property type="entry name" value="DUF465"/>
</dbReference>
<dbReference type="EMBL" id="QNRT01000001">
    <property type="protein sequence ID" value="RBP53748.1"/>
    <property type="molecule type" value="Genomic_DNA"/>
</dbReference>